<keyword evidence="2" id="KW-1185">Reference proteome</keyword>
<comment type="caution">
    <text evidence="1">The sequence shown here is derived from an EMBL/GenBank/DDBJ whole genome shotgun (WGS) entry which is preliminary data.</text>
</comment>
<organism evidence="1 2">
    <name type="scientific">Paraburkholderia unamae</name>
    <dbReference type="NCBI Taxonomy" id="219649"/>
    <lineage>
        <taxon>Bacteria</taxon>
        <taxon>Pseudomonadati</taxon>
        <taxon>Pseudomonadota</taxon>
        <taxon>Betaproteobacteria</taxon>
        <taxon>Burkholderiales</taxon>
        <taxon>Burkholderiaceae</taxon>
        <taxon>Paraburkholderia</taxon>
    </lineage>
</organism>
<proteinExistence type="predicted"/>
<dbReference type="EMBL" id="JAYMRU010000005">
    <property type="protein sequence ID" value="MEM5400287.1"/>
    <property type="molecule type" value="Genomic_DNA"/>
</dbReference>
<sequence>MAILIDPYATTIRKIRCNGDYEQISRLIECTLFDAVLLPNGDAIYVDSERLLTPIAERRFWAIRKFYPGEFFPGKGLLLGSDSIGNSIAPQMPIEKIKVLVTFLREAPLQETPPDRSLATRIIGVARKRAKLSR</sequence>
<accession>A0ACC6RFP2</accession>
<evidence type="ECO:0000313" key="1">
    <source>
        <dbReference type="EMBL" id="MEM5400287.1"/>
    </source>
</evidence>
<protein>
    <submittedName>
        <fullName evidence="1">Uncharacterized protein</fullName>
    </submittedName>
</protein>
<name>A0ACC6RFP2_9BURK</name>
<reference evidence="1" key="1">
    <citation type="submission" date="2024-01" db="EMBL/GenBank/DDBJ databases">
        <title>The diversity of rhizobia nodulating Mimosa spp. in eleven states of Brazil covering several biomes is determined by host plant, location, and edaphic factors.</title>
        <authorList>
            <person name="Rouws L."/>
            <person name="Barauna A."/>
            <person name="Beukes C."/>
            <person name="De Faria S.M."/>
            <person name="Gross E."/>
            <person name="Dos Reis Junior F.B."/>
            <person name="Simon M."/>
            <person name="Maluk M."/>
            <person name="Odee D.W."/>
            <person name="Kenicer G."/>
            <person name="Young J.P.W."/>
            <person name="Reis V.M."/>
            <person name="Zilli J."/>
            <person name="James E.K."/>
        </authorList>
    </citation>
    <scope>NUCLEOTIDE SEQUENCE</scope>
    <source>
        <strain evidence="1">JPY452</strain>
    </source>
</reference>
<gene>
    <name evidence="1" type="ORF">VSR83_09335</name>
</gene>
<dbReference type="Proteomes" id="UP001392318">
    <property type="component" value="Unassembled WGS sequence"/>
</dbReference>
<evidence type="ECO:0000313" key="2">
    <source>
        <dbReference type="Proteomes" id="UP001392318"/>
    </source>
</evidence>